<evidence type="ECO:0000313" key="11">
    <source>
        <dbReference type="EMBL" id="SJN26499.1"/>
    </source>
</evidence>
<evidence type="ECO:0000256" key="9">
    <source>
        <dbReference type="RuleBase" id="RU361157"/>
    </source>
</evidence>
<evidence type="ECO:0000256" key="2">
    <source>
        <dbReference type="ARBA" id="ARBA00007783"/>
    </source>
</evidence>
<dbReference type="Proteomes" id="UP000196230">
    <property type="component" value="Unassembled WGS sequence"/>
</dbReference>
<keyword evidence="7 9" id="KW-1133">Transmembrane helix</keyword>
<name>A0A1R4J392_9MICC</name>
<comment type="similarity">
    <text evidence="2 9">Belongs to the ABC-2 integral membrane protein family.</text>
</comment>
<feature type="domain" description="ABC transmembrane type-2" evidence="10">
    <location>
        <begin position="71"/>
        <end position="296"/>
    </location>
</feature>
<sequence length="306" mass="34854">MSTQRHDGRPASRTDEFRSAVHDAYGDASHLTSVTGRPGLGSYIRQLWQRRHFIWWQSRSRVVTSNDDSRLGAFWLILRPLLDATFYWLVFGVLLQLDRGMSNYVAFVIIGVFMFQFTGAALTGGTRTISSNMSLTRAFQFPRMALPIADLLFDVLQRMLAVGVMFVLVLVIPPHETPEWTWLLVPVVLALHILMNFGIMLLLARASTLFPDVSRFMQFVTRILMYGSGVIFPITRFTDRYPVLHDIIEINPVFVVLTMYRDLIIDGVMPSAAHWATLGAYAVGLSVVGFFVFWLGEESYGRDQYR</sequence>
<keyword evidence="8 9" id="KW-0472">Membrane</keyword>
<evidence type="ECO:0000313" key="12">
    <source>
        <dbReference type="Proteomes" id="UP000196230"/>
    </source>
</evidence>
<organism evidence="11 12">
    <name type="scientific">Micrococcus lylae</name>
    <dbReference type="NCBI Taxonomy" id="1273"/>
    <lineage>
        <taxon>Bacteria</taxon>
        <taxon>Bacillati</taxon>
        <taxon>Actinomycetota</taxon>
        <taxon>Actinomycetes</taxon>
        <taxon>Micrococcales</taxon>
        <taxon>Micrococcaceae</taxon>
        <taxon>Micrococcus</taxon>
    </lineage>
</organism>
<proteinExistence type="inferred from homology"/>
<feature type="transmembrane region" description="Helical" evidence="9">
    <location>
        <begin position="183"/>
        <end position="204"/>
    </location>
</feature>
<evidence type="ECO:0000256" key="6">
    <source>
        <dbReference type="ARBA" id="ARBA00022692"/>
    </source>
</evidence>
<evidence type="ECO:0000256" key="1">
    <source>
        <dbReference type="ARBA" id="ARBA00004429"/>
    </source>
</evidence>
<comment type="subcellular location">
    <subcellularLocation>
        <location evidence="1">Cell inner membrane</location>
        <topology evidence="1">Multi-pass membrane protein</topology>
    </subcellularLocation>
    <subcellularLocation>
        <location evidence="9">Cell membrane</location>
        <topology evidence="9">Multi-pass membrane protein</topology>
    </subcellularLocation>
</comment>
<dbReference type="EMBL" id="FUKP01000041">
    <property type="protein sequence ID" value="SJN26499.1"/>
    <property type="molecule type" value="Genomic_DNA"/>
</dbReference>
<dbReference type="InterPro" id="IPR047817">
    <property type="entry name" value="ABC2_TM_bact-type"/>
</dbReference>
<dbReference type="PANTHER" id="PTHR30413">
    <property type="entry name" value="INNER MEMBRANE TRANSPORT PERMEASE"/>
    <property type="match status" value="1"/>
</dbReference>
<feature type="transmembrane region" description="Helical" evidence="9">
    <location>
        <begin position="272"/>
        <end position="296"/>
    </location>
</feature>
<feature type="transmembrane region" description="Helical" evidence="9">
    <location>
        <begin position="216"/>
        <end position="235"/>
    </location>
</feature>
<evidence type="ECO:0000256" key="3">
    <source>
        <dbReference type="ARBA" id="ARBA00022448"/>
    </source>
</evidence>
<protein>
    <recommendedName>
        <fullName evidence="9">Transport permease protein</fullName>
    </recommendedName>
</protein>
<feature type="transmembrane region" description="Helical" evidence="9">
    <location>
        <begin position="144"/>
        <end position="171"/>
    </location>
</feature>
<keyword evidence="4 9" id="KW-1003">Cell membrane</keyword>
<evidence type="ECO:0000256" key="4">
    <source>
        <dbReference type="ARBA" id="ARBA00022475"/>
    </source>
</evidence>
<gene>
    <name evidence="11" type="ORF">FM125_06180</name>
</gene>
<feature type="transmembrane region" description="Helical" evidence="9">
    <location>
        <begin position="101"/>
        <end position="123"/>
    </location>
</feature>
<reference evidence="11 12" key="1">
    <citation type="submission" date="2017-02" db="EMBL/GenBank/DDBJ databases">
        <authorList>
            <person name="Peterson S.W."/>
        </authorList>
    </citation>
    <scope>NUCLEOTIDE SEQUENCE [LARGE SCALE GENOMIC DNA]</scope>
    <source>
        <strain evidence="11 12">2B3F</strain>
    </source>
</reference>
<keyword evidence="5" id="KW-0997">Cell inner membrane</keyword>
<dbReference type="GO" id="GO:0015920">
    <property type="term" value="P:lipopolysaccharide transport"/>
    <property type="evidence" value="ECO:0007669"/>
    <property type="project" value="TreeGrafter"/>
</dbReference>
<dbReference type="RefSeq" id="WP_087133985.1">
    <property type="nucleotide sequence ID" value="NZ_FUKP01000041.1"/>
</dbReference>
<dbReference type="InterPro" id="IPR013525">
    <property type="entry name" value="ABC2_TM"/>
</dbReference>
<keyword evidence="6 9" id="KW-0812">Transmembrane</keyword>
<evidence type="ECO:0000259" key="10">
    <source>
        <dbReference type="PROSITE" id="PS51012"/>
    </source>
</evidence>
<dbReference type="Pfam" id="PF01061">
    <property type="entry name" value="ABC2_membrane"/>
    <property type="match status" value="1"/>
</dbReference>
<dbReference type="PANTHER" id="PTHR30413:SF8">
    <property type="entry name" value="TRANSPORT PERMEASE PROTEIN"/>
    <property type="match status" value="1"/>
</dbReference>
<dbReference type="GO" id="GO:0140359">
    <property type="term" value="F:ABC-type transporter activity"/>
    <property type="evidence" value="ECO:0007669"/>
    <property type="project" value="InterPro"/>
</dbReference>
<accession>A0A1R4J392</accession>
<keyword evidence="3 9" id="KW-0813">Transport</keyword>
<evidence type="ECO:0000256" key="8">
    <source>
        <dbReference type="ARBA" id="ARBA00023136"/>
    </source>
</evidence>
<dbReference type="GO" id="GO:0005886">
    <property type="term" value="C:plasma membrane"/>
    <property type="evidence" value="ECO:0007669"/>
    <property type="project" value="UniProtKB-SubCell"/>
</dbReference>
<dbReference type="AlphaFoldDB" id="A0A1R4J392"/>
<evidence type="ECO:0000256" key="7">
    <source>
        <dbReference type="ARBA" id="ARBA00022989"/>
    </source>
</evidence>
<feature type="transmembrane region" description="Helical" evidence="9">
    <location>
        <begin position="71"/>
        <end position="95"/>
    </location>
</feature>
<dbReference type="PROSITE" id="PS51012">
    <property type="entry name" value="ABC_TM2"/>
    <property type="match status" value="1"/>
</dbReference>
<evidence type="ECO:0000256" key="5">
    <source>
        <dbReference type="ARBA" id="ARBA00022519"/>
    </source>
</evidence>